<feature type="domain" description="Centromere protein Cenp-F N-terminal" evidence="2">
    <location>
        <begin position="1"/>
        <end position="56"/>
    </location>
</feature>
<dbReference type="PANTHER" id="PTHR18874">
    <property type="entry name" value="CMF/LEK/CENP CELL DIVISION-RELATED"/>
    <property type="match status" value="1"/>
</dbReference>
<feature type="coiled-coil region" evidence="1">
    <location>
        <begin position="16"/>
        <end position="54"/>
    </location>
</feature>
<proteinExistence type="predicted"/>
<organism evidence="3 4">
    <name type="scientific">Varanus komodoensis</name>
    <name type="common">Komodo dragon</name>
    <dbReference type="NCBI Taxonomy" id="61221"/>
    <lineage>
        <taxon>Eukaryota</taxon>
        <taxon>Metazoa</taxon>
        <taxon>Chordata</taxon>
        <taxon>Craniata</taxon>
        <taxon>Vertebrata</taxon>
        <taxon>Euteleostomi</taxon>
        <taxon>Lepidosauria</taxon>
        <taxon>Squamata</taxon>
        <taxon>Bifurcata</taxon>
        <taxon>Unidentata</taxon>
        <taxon>Episquamata</taxon>
        <taxon>Toxicofera</taxon>
        <taxon>Anguimorpha</taxon>
        <taxon>Paleoanguimorpha</taxon>
        <taxon>Varanoidea</taxon>
        <taxon>Varanidae</taxon>
        <taxon>Varanus</taxon>
    </lineage>
</organism>
<dbReference type="Ensembl" id="ENSVKKT00000024235.1">
    <property type="protein sequence ID" value="ENSVKKP00000023652.1"/>
    <property type="gene ID" value="ENSVKKG00000015628.1"/>
</dbReference>
<dbReference type="GO" id="GO:0000922">
    <property type="term" value="C:spindle pole"/>
    <property type="evidence" value="ECO:0007669"/>
    <property type="project" value="TreeGrafter"/>
</dbReference>
<reference evidence="3" key="1">
    <citation type="submission" date="2025-08" db="UniProtKB">
        <authorList>
            <consortium name="Ensembl"/>
        </authorList>
    </citation>
    <scope>IDENTIFICATION</scope>
</reference>
<evidence type="ECO:0000256" key="1">
    <source>
        <dbReference type="SAM" id="Coils"/>
    </source>
</evidence>
<dbReference type="InterPro" id="IPR043513">
    <property type="entry name" value="Cenp-F"/>
</dbReference>
<dbReference type="Proteomes" id="UP000694545">
    <property type="component" value="Unplaced"/>
</dbReference>
<keyword evidence="4" id="KW-1185">Reference proteome</keyword>
<keyword evidence="1" id="KW-0175">Coiled coil</keyword>
<dbReference type="InterPro" id="IPR018463">
    <property type="entry name" value="Centromere_CenpF_N"/>
</dbReference>
<dbReference type="GO" id="GO:0000278">
    <property type="term" value="P:mitotic cell cycle"/>
    <property type="evidence" value="ECO:0007669"/>
    <property type="project" value="TreeGrafter"/>
</dbReference>
<name>A0A8D2LLM8_VARKO</name>
<dbReference type="GO" id="GO:0005634">
    <property type="term" value="C:nucleus"/>
    <property type="evidence" value="ECO:0007669"/>
    <property type="project" value="TreeGrafter"/>
</dbReference>
<dbReference type="GO" id="GO:0000775">
    <property type="term" value="C:chromosome, centromeric region"/>
    <property type="evidence" value="ECO:0007669"/>
    <property type="project" value="InterPro"/>
</dbReference>
<evidence type="ECO:0000313" key="4">
    <source>
        <dbReference type="Proteomes" id="UP000694545"/>
    </source>
</evidence>
<sequence>MSWPGEDWKVGLPAQALRAIAEVEQHLARLQKERQQKQVQLDTLEAAMHKQRQKVGRGAGPGVLAGRTHRGFCGSSLGPPHTCL</sequence>
<dbReference type="AlphaFoldDB" id="A0A8D2LLM8"/>
<dbReference type="Pfam" id="PF10481">
    <property type="entry name" value="CENP-F_N"/>
    <property type="match status" value="1"/>
</dbReference>
<protein>
    <recommendedName>
        <fullName evidence="2">Centromere protein Cenp-F N-terminal domain-containing protein</fullName>
    </recommendedName>
</protein>
<dbReference type="GO" id="GO:0010389">
    <property type="term" value="P:regulation of G2/M transition of mitotic cell cycle"/>
    <property type="evidence" value="ECO:0007669"/>
    <property type="project" value="TreeGrafter"/>
</dbReference>
<evidence type="ECO:0000313" key="3">
    <source>
        <dbReference type="Ensembl" id="ENSVKKP00000023652.1"/>
    </source>
</evidence>
<dbReference type="GO" id="GO:0051310">
    <property type="term" value="P:metaphase chromosome alignment"/>
    <property type="evidence" value="ECO:0007669"/>
    <property type="project" value="TreeGrafter"/>
</dbReference>
<dbReference type="GO" id="GO:0008017">
    <property type="term" value="F:microtubule binding"/>
    <property type="evidence" value="ECO:0007669"/>
    <property type="project" value="InterPro"/>
</dbReference>
<evidence type="ECO:0000259" key="2">
    <source>
        <dbReference type="Pfam" id="PF10481"/>
    </source>
</evidence>
<accession>A0A8D2LLM8</accession>
<dbReference type="OMA" id="NITCFIL"/>
<reference evidence="3" key="2">
    <citation type="submission" date="2025-09" db="UniProtKB">
        <authorList>
            <consortium name="Ensembl"/>
        </authorList>
    </citation>
    <scope>IDENTIFICATION</scope>
</reference>
<dbReference type="PANTHER" id="PTHR18874:SF10">
    <property type="entry name" value="CENTROMERE PROTEIN F"/>
    <property type="match status" value="1"/>
</dbReference>
<dbReference type="GO" id="GO:0070840">
    <property type="term" value="F:dynein complex binding"/>
    <property type="evidence" value="ECO:0007669"/>
    <property type="project" value="TreeGrafter"/>
</dbReference>